<evidence type="ECO:0000313" key="18">
    <source>
        <dbReference type="EMBL" id="ROO30224.1"/>
    </source>
</evidence>
<evidence type="ECO:0000256" key="3">
    <source>
        <dbReference type="ARBA" id="ARBA00004838"/>
    </source>
</evidence>
<feature type="binding site" evidence="15">
    <location>
        <position position="43"/>
    </location>
    <ligand>
        <name>(2R)-3-phosphoglycerate</name>
        <dbReference type="ChEBI" id="CHEBI:58272"/>
    </ligand>
</feature>
<dbReference type="InterPro" id="IPR015911">
    <property type="entry name" value="Phosphoglycerate_kinase_CS"/>
</dbReference>
<dbReference type="PIRSF" id="PIRSF000724">
    <property type="entry name" value="Pgk"/>
    <property type="match status" value="1"/>
</dbReference>
<keyword evidence="10 14" id="KW-0547">Nucleotide-binding</keyword>
<dbReference type="FunFam" id="3.40.50.1260:FF:000001">
    <property type="entry name" value="Phosphoglycerate kinase"/>
    <property type="match status" value="1"/>
</dbReference>
<evidence type="ECO:0000256" key="16">
    <source>
        <dbReference type="PIRSR" id="PIRSR000724-2"/>
    </source>
</evidence>
<gene>
    <name evidence="14" type="primary">pgk</name>
    <name evidence="18" type="ORF">SAHL_08535</name>
</gene>
<evidence type="ECO:0000256" key="12">
    <source>
        <dbReference type="ARBA" id="ARBA00022840"/>
    </source>
</evidence>
<comment type="subcellular location">
    <subcellularLocation>
        <location evidence="2 14">Cytoplasm</location>
    </subcellularLocation>
</comment>
<dbReference type="EMBL" id="AYKF01000077">
    <property type="protein sequence ID" value="ROO30224.1"/>
    <property type="molecule type" value="Genomic_DNA"/>
</dbReference>
<comment type="catalytic activity">
    <reaction evidence="1 14 17">
        <text>(2R)-3-phosphoglycerate + ATP = (2R)-3-phospho-glyceroyl phosphate + ADP</text>
        <dbReference type="Rhea" id="RHEA:14801"/>
        <dbReference type="ChEBI" id="CHEBI:30616"/>
        <dbReference type="ChEBI" id="CHEBI:57604"/>
        <dbReference type="ChEBI" id="CHEBI:58272"/>
        <dbReference type="ChEBI" id="CHEBI:456216"/>
        <dbReference type="EC" id="2.7.2.3"/>
    </reaction>
</comment>
<comment type="pathway">
    <text evidence="3 14">Carbohydrate degradation; glycolysis; pyruvate from D-glyceraldehyde 3-phosphate: step 2/5.</text>
</comment>
<dbReference type="InterPro" id="IPR036043">
    <property type="entry name" value="Phosphoglycerate_kinase_sf"/>
</dbReference>
<accession>A0A423PXB5</accession>
<evidence type="ECO:0000256" key="14">
    <source>
        <dbReference type="HAMAP-Rule" id="MF_00145"/>
    </source>
</evidence>
<dbReference type="FunFam" id="3.40.50.1260:FF:000002">
    <property type="entry name" value="Phosphoglycerate kinase"/>
    <property type="match status" value="1"/>
</dbReference>
<dbReference type="EC" id="2.7.2.3" evidence="6 14"/>
<feature type="binding site" evidence="14 15">
    <location>
        <begin position="66"/>
        <end position="69"/>
    </location>
    <ligand>
        <name>substrate</name>
    </ligand>
</feature>
<evidence type="ECO:0000256" key="2">
    <source>
        <dbReference type="ARBA" id="ARBA00004496"/>
    </source>
</evidence>
<dbReference type="GO" id="GO:0006094">
    <property type="term" value="P:gluconeogenesis"/>
    <property type="evidence" value="ECO:0007669"/>
    <property type="project" value="TreeGrafter"/>
</dbReference>
<feature type="binding site" evidence="14 16">
    <location>
        <position position="204"/>
    </location>
    <ligand>
        <name>ATP</name>
        <dbReference type="ChEBI" id="CHEBI:30616"/>
    </ligand>
</feature>
<dbReference type="GO" id="GO:0006096">
    <property type="term" value="P:glycolytic process"/>
    <property type="evidence" value="ECO:0007669"/>
    <property type="project" value="UniProtKB-UniRule"/>
</dbReference>
<evidence type="ECO:0000256" key="11">
    <source>
        <dbReference type="ARBA" id="ARBA00022777"/>
    </source>
</evidence>
<feature type="binding site" evidence="15">
    <location>
        <position position="153"/>
    </location>
    <ligand>
        <name>(2R)-3-phosphoglycerate</name>
        <dbReference type="ChEBI" id="CHEBI:58272"/>
    </ligand>
</feature>
<dbReference type="PROSITE" id="PS00111">
    <property type="entry name" value="PGLYCERATE_KINASE"/>
    <property type="match status" value="1"/>
</dbReference>
<evidence type="ECO:0000256" key="7">
    <source>
        <dbReference type="ARBA" id="ARBA00016471"/>
    </source>
</evidence>
<dbReference type="UniPathway" id="UPA00109">
    <property type="reaction ID" value="UER00185"/>
</dbReference>
<dbReference type="InterPro" id="IPR015824">
    <property type="entry name" value="Phosphoglycerate_kinase_N"/>
</dbReference>
<dbReference type="PRINTS" id="PR00477">
    <property type="entry name" value="PHGLYCKINASE"/>
</dbReference>
<comment type="subunit">
    <text evidence="5 14">Monomer.</text>
</comment>
<comment type="caution">
    <text evidence="18">The sequence shown here is derived from an EMBL/GenBank/DDBJ whole genome shotgun (WGS) entry which is preliminary data.</text>
</comment>
<dbReference type="Proteomes" id="UP000285123">
    <property type="component" value="Unassembled WGS sequence"/>
</dbReference>
<dbReference type="PANTHER" id="PTHR11406:SF23">
    <property type="entry name" value="PHOSPHOGLYCERATE KINASE 1, CHLOROPLASTIC-RELATED"/>
    <property type="match status" value="1"/>
</dbReference>
<evidence type="ECO:0000256" key="1">
    <source>
        <dbReference type="ARBA" id="ARBA00000642"/>
    </source>
</evidence>
<evidence type="ECO:0000256" key="13">
    <source>
        <dbReference type="ARBA" id="ARBA00023152"/>
    </source>
</evidence>
<keyword evidence="9 14" id="KW-0808">Transferase</keyword>
<feature type="binding site" evidence="14 15">
    <location>
        <begin position="28"/>
        <end position="30"/>
    </location>
    <ligand>
        <name>substrate</name>
    </ligand>
</feature>
<keyword evidence="8 14" id="KW-0963">Cytoplasm</keyword>
<dbReference type="InterPro" id="IPR001576">
    <property type="entry name" value="Phosphoglycerate_kinase"/>
</dbReference>
<dbReference type="AlphaFoldDB" id="A0A423PXB5"/>
<dbReference type="GO" id="GO:0005829">
    <property type="term" value="C:cytosol"/>
    <property type="evidence" value="ECO:0007669"/>
    <property type="project" value="TreeGrafter"/>
</dbReference>
<comment type="caution">
    <text evidence="14">Lacks conserved residue(s) required for the propagation of feature annotation.</text>
</comment>
<evidence type="ECO:0000256" key="15">
    <source>
        <dbReference type="PIRSR" id="PIRSR000724-1"/>
    </source>
</evidence>
<name>A0A423PXB5_9GAMM</name>
<dbReference type="SUPFAM" id="SSF53748">
    <property type="entry name" value="Phosphoglycerate kinase"/>
    <property type="match status" value="1"/>
</dbReference>
<feature type="binding site" evidence="15">
    <location>
        <position position="120"/>
    </location>
    <ligand>
        <name>(2R)-3-phosphoglycerate</name>
        <dbReference type="ChEBI" id="CHEBI:58272"/>
    </ligand>
</feature>
<protein>
    <recommendedName>
        <fullName evidence="7 14">Phosphoglycerate kinase</fullName>
        <ecNumber evidence="6 14">2.7.2.3</ecNumber>
    </recommendedName>
</protein>
<feature type="binding site" evidence="14 16">
    <location>
        <position position="326"/>
    </location>
    <ligand>
        <name>ATP</name>
        <dbReference type="ChEBI" id="CHEBI:30616"/>
    </ligand>
</feature>
<evidence type="ECO:0000256" key="17">
    <source>
        <dbReference type="RuleBase" id="RU000532"/>
    </source>
</evidence>
<evidence type="ECO:0000313" key="19">
    <source>
        <dbReference type="Proteomes" id="UP000285123"/>
    </source>
</evidence>
<dbReference type="GO" id="GO:0004618">
    <property type="term" value="F:phosphoglycerate kinase activity"/>
    <property type="evidence" value="ECO:0007669"/>
    <property type="project" value="UniProtKB-UniRule"/>
</dbReference>
<dbReference type="Gene3D" id="3.40.50.1260">
    <property type="entry name" value="Phosphoglycerate kinase, N-terminal domain"/>
    <property type="match status" value="2"/>
</dbReference>
<organism evidence="18 19">
    <name type="scientific">Salinisphaera orenii YIM 95161</name>
    <dbReference type="NCBI Taxonomy" id="1051139"/>
    <lineage>
        <taxon>Bacteria</taxon>
        <taxon>Pseudomonadati</taxon>
        <taxon>Pseudomonadota</taxon>
        <taxon>Gammaproteobacteria</taxon>
        <taxon>Salinisphaerales</taxon>
        <taxon>Salinisphaeraceae</taxon>
        <taxon>Salinisphaera</taxon>
    </lineage>
</organism>
<proteinExistence type="inferred from homology"/>
<keyword evidence="12 14" id="KW-0067">ATP-binding</keyword>
<dbReference type="PANTHER" id="PTHR11406">
    <property type="entry name" value="PHOSPHOGLYCERATE KINASE"/>
    <property type="match status" value="1"/>
</dbReference>
<feature type="binding site" evidence="14 16">
    <location>
        <begin position="352"/>
        <end position="355"/>
    </location>
    <ligand>
        <name>ATP</name>
        <dbReference type="ChEBI" id="CHEBI:30616"/>
    </ligand>
</feature>
<evidence type="ECO:0000256" key="8">
    <source>
        <dbReference type="ARBA" id="ARBA00022490"/>
    </source>
</evidence>
<reference evidence="18 19" key="1">
    <citation type="submission" date="2013-10" db="EMBL/GenBank/DDBJ databases">
        <title>Salinisphaera halophila YIM 95161 Genome Sequencing.</title>
        <authorList>
            <person name="Lai Q."/>
            <person name="Li C."/>
            <person name="Shao Z."/>
        </authorList>
    </citation>
    <scope>NUCLEOTIDE SEQUENCE [LARGE SCALE GENOMIC DNA]</scope>
    <source>
        <strain evidence="18 19">YIM 95161</strain>
    </source>
</reference>
<dbReference type="Pfam" id="PF00162">
    <property type="entry name" value="PGK"/>
    <property type="match status" value="1"/>
</dbReference>
<comment type="similarity">
    <text evidence="4 14 17">Belongs to the phosphoglycerate kinase family.</text>
</comment>
<keyword evidence="13 14" id="KW-0324">Glycolysis</keyword>
<evidence type="ECO:0000256" key="5">
    <source>
        <dbReference type="ARBA" id="ARBA00011245"/>
    </source>
</evidence>
<dbReference type="RefSeq" id="WP_342782242.1">
    <property type="nucleotide sequence ID" value="NZ_AYKF01000077.1"/>
</dbReference>
<keyword evidence="11 14" id="KW-0418">Kinase</keyword>
<dbReference type="GO" id="GO:0043531">
    <property type="term" value="F:ADP binding"/>
    <property type="evidence" value="ECO:0007669"/>
    <property type="project" value="TreeGrafter"/>
</dbReference>
<evidence type="ECO:0000256" key="4">
    <source>
        <dbReference type="ARBA" id="ARBA00008982"/>
    </source>
</evidence>
<evidence type="ECO:0000256" key="9">
    <source>
        <dbReference type="ARBA" id="ARBA00022679"/>
    </source>
</evidence>
<dbReference type="HAMAP" id="MF_00145">
    <property type="entry name" value="Phosphoglyc_kinase"/>
    <property type="match status" value="1"/>
</dbReference>
<feature type="binding site" evidence="14">
    <location>
        <position position="43"/>
    </location>
    <ligand>
        <name>substrate</name>
    </ligand>
</feature>
<evidence type="ECO:0000256" key="10">
    <source>
        <dbReference type="ARBA" id="ARBA00022741"/>
    </source>
</evidence>
<sequence>MTEESDMAAMLRMEDVDLRGKRVLIRQDLNVPFVGGEVSSAGRLKASVPTLKAALAAGARVMVMSHLGRPKEGEPDSEHSLAPVAEYLSELLRQEVRLVGDWLDGVDVGEGEIVMCENVRFNVGEKANDETLSRRMAALCDVFVMDAFGTAHRAQASTEGVARYAPVACAGPLLAAEVESLRAAMLDPKRPLVVIVGGSKVSSKLELLESLANVADQLIVGGGIANTFLAAEGYDVGASLHEPDLVGAARLINREIQSRGGNIPLPVDVVAATELSPEAHPEVRPVGELESDEMILDVGPKTRDAFADILVNAATIVWNGPVGVFEIDQFGGGTHVLARAIARSSAFSIAGGGDTLAAIEKYRIEDQVSYISTGGGAFLEFLEGKTLPAIAVLEERAREFTG</sequence>
<feature type="binding site" evidence="14">
    <location>
        <position position="153"/>
    </location>
    <ligand>
        <name>substrate</name>
    </ligand>
</feature>
<feature type="binding site" evidence="14">
    <location>
        <position position="120"/>
    </location>
    <ligand>
        <name>substrate</name>
    </ligand>
</feature>
<dbReference type="GO" id="GO:0005524">
    <property type="term" value="F:ATP binding"/>
    <property type="evidence" value="ECO:0007669"/>
    <property type="project" value="UniProtKB-KW"/>
</dbReference>
<evidence type="ECO:0000256" key="6">
    <source>
        <dbReference type="ARBA" id="ARBA00013061"/>
    </source>
</evidence>